<dbReference type="KEGG" id="pcy:PCYB_001720"/>
<protein>
    <submittedName>
        <fullName evidence="1">CYIR protein</fullName>
    </submittedName>
</protein>
<dbReference type="Pfam" id="PF05795">
    <property type="entry name" value="Plasmodium_Vir"/>
    <property type="match status" value="1"/>
</dbReference>
<name>K6UZK6_PLACD</name>
<dbReference type="InterPro" id="IPR008780">
    <property type="entry name" value="Plasmodium_Vir"/>
</dbReference>
<dbReference type="EMBL" id="DF157143">
    <property type="protein sequence ID" value="GAB69424.1"/>
    <property type="molecule type" value="Genomic_DNA"/>
</dbReference>
<dbReference type="RefSeq" id="XP_004227642.1">
    <property type="nucleotide sequence ID" value="XM_004227594.1"/>
</dbReference>
<keyword evidence="2" id="KW-1185">Reference proteome</keyword>
<accession>K6UZK6</accession>
<evidence type="ECO:0000313" key="1">
    <source>
        <dbReference type="EMBL" id="GAB69424.1"/>
    </source>
</evidence>
<dbReference type="OMA" id="GWTIYFT"/>
<sequence length="285" mass="34553">MFNNVSLYLFYEDLKNDASTNEYSDYYNKINNLTGNHSWIGDLFNKLCRNISMINNKHDIKDEFDKKHCFDLNYWLYDQVYTNLQLSKNFGELRTIVSKVQEVWKNIVDNTFRNKDYKCNPDQKLYNFDIIKKEIIADTLNSCYEYREYLTQRIAIYYTWRYSCRVDGSTCKRFIDNYMKYRPSGIILSLGWTIYFTYNNYPCYEEVHDIFGAAKRFTLRDENLHTDFMEKHSSLNSDKIYSQLEQTLWQVYLVFFEQCEMRSISYLRLLCQLCFLHLAHSFLFT</sequence>
<evidence type="ECO:0000313" key="2">
    <source>
        <dbReference type="Proteomes" id="UP000006319"/>
    </source>
</evidence>
<organism evidence="1 2">
    <name type="scientific">Plasmodium cynomolgi (strain B)</name>
    <dbReference type="NCBI Taxonomy" id="1120755"/>
    <lineage>
        <taxon>Eukaryota</taxon>
        <taxon>Sar</taxon>
        <taxon>Alveolata</taxon>
        <taxon>Apicomplexa</taxon>
        <taxon>Aconoidasida</taxon>
        <taxon>Haemosporida</taxon>
        <taxon>Plasmodiidae</taxon>
        <taxon>Plasmodium</taxon>
        <taxon>Plasmodium (Plasmodium)</taxon>
    </lineage>
</organism>
<dbReference type="GeneID" id="14695966"/>
<dbReference type="Proteomes" id="UP000006319">
    <property type="component" value="Unassembled WGS sequence"/>
</dbReference>
<dbReference type="OrthoDB" id="380124at2759"/>
<dbReference type="AlphaFoldDB" id="K6UZK6"/>
<dbReference type="VEuPathDB" id="PlasmoDB:PCYB_001720"/>
<gene>
    <name evidence="1" type="ORF">PCYB_001720</name>
</gene>
<proteinExistence type="predicted"/>
<reference evidence="1 2" key="1">
    <citation type="journal article" date="2012" name="Nat. Genet.">
        <title>Plasmodium cynomolgi genome sequences provide insight into Plasmodium vivax and the monkey malaria clade.</title>
        <authorList>
            <person name="Tachibana S."/>
            <person name="Sullivan S.A."/>
            <person name="Kawai S."/>
            <person name="Nakamura S."/>
            <person name="Kim H.R."/>
            <person name="Goto N."/>
            <person name="Arisue N."/>
            <person name="Palacpac N.M.Q."/>
            <person name="Honma H."/>
            <person name="Yagi M."/>
            <person name="Tougan T."/>
            <person name="Katakai Y."/>
            <person name="Kaneko O."/>
            <person name="Mita T."/>
            <person name="Kita K."/>
            <person name="Yasutomi Y."/>
            <person name="Sutton P.L."/>
            <person name="Shakhbatyan R."/>
            <person name="Horii T."/>
            <person name="Yasunaga T."/>
            <person name="Barnwell J.W."/>
            <person name="Escalante A.A."/>
            <person name="Carlton J.M."/>
            <person name="Tanabe K."/>
        </authorList>
    </citation>
    <scope>NUCLEOTIDE SEQUENCE [LARGE SCALE GENOMIC DNA]</scope>
    <source>
        <strain evidence="1 2">B</strain>
    </source>
</reference>
<dbReference type="PhylomeDB" id="K6UZK6"/>